<dbReference type="PANTHER" id="PTHR23073">
    <property type="entry name" value="26S PROTEASOME REGULATORY SUBUNIT"/>
    <property type="match status" value="1"/>
</dbReference>
<dbReference type="Gene3D" id="3.40.50.300">
    <property type="entry name" value="P-loop containing nucleotide triphosphate hydrolases"/>
    <property type="match status" value="1"/>
</dbReference>
<dbReference type="GO" id="GO:0016887">
    <property type="term" value="F:ATP hydrolysis activity"/>
    <property type="evidence" value="ECO:0007669"/>
    <property type="project" value="InterPro"/>
</dbReference>
<evidence type="ECO:0000256" key="1">
    <source>
        <dbReference type="ARBA" id="ARBA00022741"/>
    </source>
</evidence>
<evidence type="ECO:0000259" key="3">
    <source>
        <dbReference type="Pfam" id="PF00004"/>
    </source>
</evidence>
<keyword evidence="2" id="KW-0067">ATP-binding</keyword>
<name>A0A1C3EQL3_9PLAN</name>
<accession>A0A1C3EQL3</accession>
<sequence length="426" mass="48784">MKNTTSTIRPAMIRKAAAEETLELPVSLRTDTTDECATESTTLHTASKPRAELDRLANRDLAKVLELGQKTFGEPVIPFTLDWVGEFLLGQNSRGPIARGLPSQPPVRYIDAESHRQGMVFGMREYQITLRTGDCRVINLIQQTSQKCPSFTRDVWLVAERQFLALYYKLRRLEKARSQVVAPLMQDSLRERLWKNTIGVLTRNAASMKALGVAIRRGMLLRGEPGNGKTMAARWLKYEAEKRRLAWKSISIAHFRAAQHRCEVGELLSLGSPGIIFFDDFDELIRRREENHNSTDICTLLNELDGIDRRYGTVFLFASNLQWNEIDHALRRPGRIDLMIEFTKPNVELRRQLMEIHWSEILSRKIDIPLAVSQTEGMSFAELEELKTLLAMQHFDEEEIDWTRALAEFQSRRTETAKKPIGFGAT</sequence>
<dbReference type="InterPro" id="IPR027417">
    <property type="entry name" value="P-loop_NTPase"/>
</dbReference>
<dbReference type="InterPro" id="IPR050221">
    <property type="entry name" value="26S_Proteasome_ATPase"/>
</dbReference>
<dbReference type="STRING" id="1841610.A6X21_17080"/>
<proteinExistence type="predicted"/>
<gene>
    <name evidence="4" type="ORF">A6X21_17080</name>
</gene>
<keyword evidence="1" id="KW-0547">Nucleotide-binding</keyword>
<comment type="caution">
    <text evidence="4">The sequence shown here is derived from an EMBL/GenBank/DDBJ whole genome shotgun (WGS) entry which is preliminary data.</text>
</comment>
<dbReference type="Proteomes" id="UP000094828">
    <property type="component" value="Unassembled WGS sequence"/>
</dbReference>
<feature type="domain" description="ATPase AAA-type core" evidence="3">
    <location>
        <begin position="219"/>
        <end position="343"/>
    </location>
</feature>
<evidence type="ECO:0000313" key="5">
    <source>
        <dbReference type="Proteomes" id="UP000094828"/>
    </source>
</evidence>
<dbReference type="EMBL" id="LYDR01000033">
    <property type="protein sequence ID" value="ODA35516.1"/>
    <property type="molecule type" value="Genomic_DNA"/>
</dbReference>
<dbReference type="RefSeq" id="WP_068846002.1">
    <property type="nucleotide sequence ID" value="NZ_LYDR01000033.1"/>
</dbReference>
<dbReference type="GO" id="GO:0005524">
    <property type="term" value="F:ATP binding"/>
    <property type="evidence" value="ECO:0007669"/>
    <property type="project" value="UniProtKB-KW"/>
</dbReference>
<dbReference type="InterPro" id="IPR003959">
    <property type="entry name" value="ATPase_AAA_core"/>
</dbReference>
<keyword evidence="5" id="KW-1185">Reference proteome</keyword>
<dbReference type="Gene3D" id="1.10.8.60">
    <property type="match status" value="1"/>
</dbReference>
<dbReference type="AlphaFoldDB" id="A0A1C3EQL3"/>
<dbReference type="SUPFAM" id="SSF52540">
    <property type="entry name" value="P-loop containing nucleoside triphosphate hydrolases"/>
    <property type="match status" value="1"/>
</dbReference>
<protein>
    <recommendedName>
        <fullName evidence="3">ATPase AAA-type core domain-containing protein</fullName>
    </recommendedName>
</protein>
<evidence type="ECO:0000313" key="4">
    <source>
        <dbReference type="EMBL" id="ODA35516.1"/>
    </source>
</evidence>
<reference evidence="4 5" key="1">
    <citation type="submission" date="2016-05" db="EMBL/GenBank/DDBJ databases">
        <title>Genomic and physiological characterization of Planctopirus sp. isolated from fresh water lake.</title>
        <authorList>
            <person name="Subhash Y."/>
            <person name="Ramana C."/>
        </authorList>
    </citation>
    <scope>NUCLEOTIDE SEQUENCE [LARGE SCALE GENOMIC DNA]</scope>
    <source>
        <strain evidence="4 5">JC280</strain>
    </source>
</reference>
<dbReference type="Pfam" id="PF00004">
    <property type="entry name" value="AAA"/>
    <property type="match status" value="1"/>
</dbReference>
<evidence type="ECO:0000256" key="2">
    <source>
        <dbReference type="ARBA" id="ARBA00022840"/>
    </source>
</evidence>
<organism evidence="4 5">
    <name type="scientific">Planctopirus hydrillae</name>
    <dbReference type="NCBI Taxonomy" id="1841610"/>
    <lineage>
        <taxon>Bacteria</taxon>
        <taxon>Pseudomonadati</taxon>
        <taxon>Planctomycetota</taxon>
        <taxon>Planctomycetia</taxon>
        <taxon>Planctomycetales</taxon>
        <taxon>Planctomycetaceae</taxon>
        <taxon>Planctopirus</taxon>
    </lineage>
</organism>